<dbReference type="GO" id="GO:0016491">
    <property type="term" value="F:oxidoreductase activity"/>
    <property type="evidence" value="ECO:0007669"/>
    <property type="project" value="UniProtKB-KW"/>
</dbReference>
<evidence type="ECO:0000256" key="2">
    <source>
        <dbReference type="ARBA" id="ARBA00023002"/>
    </source>
</evidence>
<dbReference type="Gene3D" id="3.40.50.720">
    <property type="entry name" value="NAD(P)-binding Rossmann-like Domain"/>
    <property type="match status" value="1"/>
</dbReference>
<dbReference type="SUPFAM" id="SSF51735">
    <property type="entry name" value="NAD(P)-binding Rossmann-fold domains"/>
    <property type="match status" value="1"/>
</dbReference>
<evidence type="ECO:0000256" key="3">
    <source>
        <dbReference type="RuleBase" id="RU000363"/>
    </source>
</evidence>
<reference evidence="5 6" key="1">
    <citation type="submission" date="2014-11" db="EMBL/GenBank/DDBJ databases">
        <title>Draft genome sequence of Kirrobacter mercurialis.</title>
        <authorList>
            <person name="Coil D.A."/>
            <person name="Eisen J.A."/>
        </authorList>
    </citation>
    <scope>NUCLEOTIDE SEQUENCE [LARGE SCALE GENOMIC DNA]</scope>
    <source>
        <strain evidence="5 6">Coronado</strain>
    </source>
</reference>
<dbReference type="CDD" id="cd05374">
    <property type="entry name" value="17beta-HSD-like_SDR_c"/>
    <property type="match status" value="1"/>
</dbReference>
<dbReference type="STRING" id="1572751.PK98_15080"/>
<evidence type="ECO:0000256" key="1">
    <source>
        <dbReference type="ARBA" id="ARBA00006484"/>
    </source>
</evidence>
<keyword evidence="6" id="KW-1185">Reference proteome</keyword>
<dbReference type="Pfam" id="PF00106">
    <property type="entry name" value="adh_short"/>
    <property type="match status" value="1"/>
</dbReference>
<name>A0A0B2BSB5_9SPHN</name>
<dbReference type="FunFam" id="3.40.50.720:FF:000084">
    <property type="entry name" value="Short-chain dehydrogenase reductase"/>
    <property type="match status" value="1"/>
</dbReference>
<evidence type="ECO:0000313" key="6">
    <source>
        <dbReference type="Proteomes" id="UP000030988"/>
    </source>
</evidence>
<organism evidence="5 6">
    <name type="scientific">Croceibacterium mercuriale</name>
    <dbReference type="NCBI Taxonomy" id="1572751"/>
    <lineage>
        <taxon>Bacteria</taxon>
        <taxon>Pseudomonadati</taxon>
        <taxon>Pseudomonadota</taxon>
        <taxon>Alphaproteobacteria</taxon>
        <taxon>Sphingomonadales</taxon>
        <taxon>Erythrobacteraceae</taxon>
        <taxon>Croceibacterium</taxon>
    </lineage>
</organism>
<dbReference type="EMBL" id="JTDN01000003">
    <property type="protein sequence ID" value="KHL24284.1"/>
    <property type="molecule type" value="Genomic_DNA"/>
</dbReference>
<dbReference type="RefSeq" id="WP_039097864.1">
    <property type="nucleotide sequence ID" value="NZ_JTDN01000003.1"/>
</dbReference>
<dbReference type="InterPro" id="IPR002347">
    <property type="entry name" value="SDR_fam"/>
</dbReference>
<gene>
    <name evidence="5" type="ORF">PK98_15080</name>
</gene>
<dbReference type="InterPro" id="IPR051911">
    <property type="entry name" value="SDR_oxidoreductase"/>
</dbReference>
<evidence type="ECO:0000259" key="4">
    <source>
        <dbReference type="SMART" id="SM00822"/>
    </source>
</evidence>
<dbReference type="InterPro" id="IPR057326">
    <property type="entry name" value="KR_dom"/>
</dbReference>
<dbReference type="PROSITE" id="PS00061">
    <property type="entry name" value="ADH_SHORT"/>
    <property type="match status" value="1"/>
</dbReference>
<comment type="similarity">
    <text evidence="1 3">Belongs to the short-chain dehydrogenases/reductases (SDR) family.</text>
</comment>
<dbReference type="Proteomes" id="UP000030988">
    <property type="component" value="Unassembled WGS sequence"/>
</dbReference>
<proteinExistence type="inferred from homology"/>
<dbReference type="OrthoDB" id="9793825at2"/>
<dbReference type="PANTHER" id="PTHR43976:SF16">
    <property type="entry name" value="SHORT-CHAIN DEHYDROGENASE_REDUCTASE FAMILY PROTEIN"/>
    <property type="match status" value="1"/>
</dbReference>
<accession>A0A0B2BSB5</accession>
<dbReference type="SMART" id="SM00822">
    <property type="entry name" value="PKS_KR"/>
    <property type="match status" value="1"/>
</dbReference>
<dbReference type="PANTHER" id="PTHR43976">
    <property type="entry name" value="SHORT CHAIN DEHYDROGENASE"/>
    <property type="match status" value="1"/>
</dbReference>
<dbReference type="AlphaFoldDB" id="A0A0B2BSB5"/>
<sequence length="278" mass="29654">MSSKVWFVTGANSGIGASVVKAALASGDSVVATGRSMDKLRSAFADAENERLALVQLDVTDRQQADRAIDEAVARFGRIDVLVNNAGNAVLGNFEDFTAADFEKQLAPNLYGVINLMQAALPVMRKQRRGHIINISSVAGGTGQNQTSAYSAAKFAVEGLSMSVAQEVEKFGIHLTIVEPGFFRTRLLDQGSVSYVETRIEDYAGASARDTWSQYDGAQPGDPDKLGQALVTIAAMDKPLKLFLAGSDAIAVLTPVVEERLKAIKDNEALSRSTDNAL</sequence>
<protein>
    <submittedName>
        <fullName evidence="5">Short-chain dehydrogenase</fullName>
    </submittedName>
</protein>
<dbReference type="PRINTS" id="PR00081">
    <property type="entry name" value="GDHRDH"/>
</dbReference>
<dbReference type="InterPro" id="IPR020904">
    <property type="entry name" value="Sc_DH/Rdtase_CS"/>
</dbReference>
<dbReference type="InterPro" id="IPR036291">
    <property type="entry name" value="NAD(P)-bd_dom_sf"/>
</dbReference>
<keyword evidence="2" id="KW-0560">Oxidoreductase</keyword>
<feature type="domain" description="Ketoreductase" evidence="4">
    <location>
        <begin position="4"/>
        <end position="169"/>
    </location>
</feature>
<comment type="caution">
    <text evidence="5">The sequence shown here is derived from an EMBL/GenBank/DDBJ whole genome shotgun (WGS) entry which is preliminary data.</text>
</comment>
<dbReference type="PRINTS" id="PR00080">
    <property type="entry name" value="SDRFAMILY"/>
</dbReference>
<evidence type="ECO:0000313" key="5">
    <source>
        <dbReference type="EMBL" id="KHL24284.1"/>
    </source>
</evidence>